<organism evidence="1 2">
    <name type="scientific">Holdemania filiformis DSM 12042</name>
    <dbReference type="NCBI Taxonomy" id="545696"/>
    <lineage>
        <taxon>Bacteria</taxon>
        <taxon>Bacillati</taxon>
        <taxon>Bacillota</taxon>
        <taxon>Erysipelotrichia</taxon>
        <taxon>Erysipelotrichales</taxon>
        <taxon>Erysipelotrichaceae</taxon>
        <taxon>Holdemania</taxon>
    </lineage>
</organism>
<evidence type="ECO:0000313" key="2">
    <source>
        <dbReference type="Proteomes" id="UP000005950"/>
    </source>
</evidence>
<protein>
    <submittedName>
        <fullName evidence="1">Uncharacterized protein</fullName>
    </submittedName>
</protein>
<dbReference type="HOGENOM" id="CLU_2329913_0_0_9"/>
<evidence type="ECO:0000313" key="1">
    <source>
        <dbReference type="EMBL" id="EEF68379.1"/>
    </source>
</evidence>
<comment type="caution">
    <text evidence="1">The sequence shown here is derived from an EMBL/GenBank/DDBJ whole genome shotgun (WGS) entry which is preliminary data.</text>
</comment>
<reference evidence="1 2" key="2">
    <citation type="submission" date="2009-02" db="EMBL/GenBank/DDBJ databases">
        <title>Draft genome sequence of Holdemania filiformis DSM 12042.</title>
        <authorList>
            <person name="Sudarsanam P."/>
            <person name="Ley R."/>
            <person name="Guruge J."/>
            <person name="Turnbaugh P.J."/>
            <person name="Mahowald M."/>
            <person name="Liep D."/>
            <person name="Gordon J."/>
        </authorList>
    </citation>
    <scope>NUCLEOTIDE SEQUENCE [LARGE SCALE GENOMIC DNA]</scope>
    <source>
        <strain evidence="1 2">DSM 12042</strain>
    </source>
</reference>
<name>B9Y6P6_9FIRM</name>
<dbReference type="AlphaFoldDB" id="B9Y6P6"/>
<accession>B9Y6P6</accession>
<dbReference type="Proteomes" id="UP000005950">
    <property type="component" value="Unassembled WGS sequence"/>
</dbReference>
<gene>
    <name evidence="1" type="ORF">HOLDEFILI_01488</name>
</gene>
<sequence>MTESISLTIFFIIFLPPGSYFIEPAEGFEWIIFCIFCNIVHLCTKTDNLNEILGFSKSKNATVLILGNLKSGRSLAVSRAYQININTFKSKKTSVCEA</sequence>
<dbReference type="EMBL" id="ACCF01000083">
    <property type="protein sequence ID" value="EEF68379.1"/>
    <property type="molecule type" value="Genomic_DNA"/>
</dbReference>
<reference evidence="1 2" key="1">
    <citation type="submission" date="2008-12" db="EMBL/GenBank/DDBJ databases">
        <authorList>
            <person name="Fulton L."/>
            <person name="Clifton S."/>
            <person name="Fulton B."/>
            <person name="Xu J."/>
            <person name="Minx P."/>
            <person name="Pepin K.H."/>
            <person name="Johnson M."/>
            <person name="Bhonagiri V."/>
            <person name="Nash W.E."/>
            <person name="Mardis E.R."/>
            <person name="Wilson R.K."/>
        </authorList>
    </citation>
    <scope>NUCLEOTIDE SEQUENCE [LARGE SCALE GENOMIC DNA]</scope>
    <source>
        <strain evidence="1 2">DSM 12042</strain>
    </source>
</reference>
<proteinExistence type="predicted"/>